<dbReference type="SUPFAM" id="SSF46785">
    <property type="entry name" value="Winged helix' DNA-binding domain"/>
    <property type="match status" value="1"/>
</dbReference>
<keyword evidence="1" id="KW-0805">Transcription regulation</keyword>
<name>A0A1G7G7P0_9RHOB</name>
<dbReference type="InterPro" id="IPR029016">
    <property type="entry name" value="GAF-like_dom_sf"/>
</dbReference>
<protein>
    <submittedName>
        <fullName evidence="6">Transcriptional regulator, IclR family</fullName>
    </submittedName>
</protein>
<dbReference type="STRING" id="282683.SAMN04488105_108185"/>
<organism evidence="6 7">
    <name type="scientific">Salipiger thiooxidans</name>
    <dbReference type="NCBI Taxonomy" id="282683"/>
    <lineage>
        <taxon>Bacteria</taxon>
        <taxon>Pseudomonadati</taxon>
        <taxon>Pseudomonadota</taxon>
        <taxon>Alphaproteobacteria</taxon>
        <taxon>Rhodobacterales</taxon>
        <taxon>Roseobacteraceae</taxon>
        <taxon>Salipiger</taxon>
    </lineage>
</organism>
<dbReference type="RefSeq" id="WP_089960081.1">
    <property type="nucleotide sequence ID" value="NZ_FNAV01000008.1"/>
</dbReference>
<evidence type="ECO:0000256" key="3">
    <source>
        <dbReference type="ARBA" id="ARBA00023163"/>
    </source>
</evidence>
<gene>
    <name evidence="6" type="ORF">SAMN04488105_108185</name>
</gene>
<dbReference type="OrthoDB" id="6057486at2"/>
<reference evidence="7" key="1">
    <citation type="submission" date="2016-10" db="EMBL/GenBank/DDBJ databases">
        <authorList>
            <person name="Varghese N."/>
            <person name="Submissions S."/>
        </authorList>
    </citation>
    <scope>NUCLEOTIDE SEQUENCE [LARGE SCALE GENOMIC DNA]</scope>
    <source>
        <strain evidence="7">DSM 10146</strain>
    </source>
</reference>
<dbReference type="GO" id="GO:0003700">
    <property type="term" value="F:DNA-binding transcription factor activity"/>
    <property type="evidence" value="ECO:0007669"/>
    <property type="project" value="TreeGrafter"/>
</dbReference>
<dbReference type="Gene3D" id="1.10.10.10">
    <property type="entry name" value="Winged helix-like DNA-binding domain superfamily/Winged helix DNA-binding domain"/>
    <property type="match status" value="1"/>
</dbReference>
<evidence type="ECO:0000256" key="2">
    <source>
        <dbReference type="ARBA" id="ARBA00023125"/>
    </source>
</evidence>
<evidence type="ECO:0000259" key="5">
    <source>
        <dbReference type="PROSITE" id="PS51078"/>
    </source>
</evidence>
<evidence type="ECO:0000313" key="7">
    <source>
        <dbReference type="Proteomes" id="UP000198994"/>
    </source>
</evidence>
<dbReference type="SMART" id="SM00346">
    <property type="entry name" value="HTH_ICLR"/>
    <property type="match status" value="1"/>
</dbReference>
<dbReference type="PANTHER" id="PTHR30136:SF8">
    <property type="entry name" value="TRANSCRIPTIONAL REGULATORY PROTEIN"/>
    <property type="match status" value="1"/>
</dbReference>
<dbReference type="InterPro" id="IPR005471">
    <property type="entry name" value="Tscrpt_reg_IclR_N"/>
</dbReference>
<proteinExistence type="predicted"/>
<evidence type="ECO:0000259" key="4">
    <source>
        <dbReference type="PROSITE" id="PS51077"/>
    </source>
</evidence>
<dbReference type="Pfam" id="PF09339">
    <property type="entry name" value="HTH_IclR"/>
    <property type="match status" value="1"/>
</dbReference>
<dbReference type="GO" id="GO:0003677">
    <property type="term" value="F:DNA binding"/>
    <property type="evidence" value="ECO:0007669"/>
    <property type="project" value="UniProtKB-KW"/>
</dbReference>
<dbReference type="PROSITE" id="PS51077">
    <property type="entry name" value="HTH_ICLR"/>
    <property type="match status" value="1"/>
</dbReference>
<dbReference type="SUPFAM" id="SSF55781">
    <property type="entry name" value="GAF domain-like"/>
    <property type="match status" value="1"/>
</dbReference>
<dbReference type="InterPro" id="IPR036390">
    <property type="entry name" value="WH_DNA-bd_sf"/>
</dbReference>
<evidence type="ECO:0000313" key="6">
    <source>
        <dbReference type="EMBL" id="SDE84156.1"/>
    </source>
</evidence>
<sequence length="264" mass="27747">MPEDDKKMAEGLQSVILTMQIVDQVARTGKGVGVTSLATALGTSKSRIHRHLQTLVQQGYVFQHEDSERYEIGHQLVSLGQAVLDNSGLIGSTRDSLLALRDRLGHSAVASQLTPDGMLVIATVPGRSPIEIGVRVGSLLSFHGSAQGKAATAFSSEAFQRRVLTGDLTAFTEHTITDPAKLSAELDEIRRRGWATAPNQAALGLNTLASPILDGSGAVCGTVGIVDLTQSLAAEPGPEHTAAVMETARRISVLMGHSGPLPFG</sequence>
<dbReference type="AlphaFoldDB" id="A0A1G7G7P0"/>
<dbReference type="Pfam" id="PF01614">
    <property type="entry name" value="IclR_C"/>
    <property type="match status" value="1"/>
</dbReference>
<keyword evidence="2" id="KW-0238">DNA-binding</keyword>
<dbReference type="InterPro" id="IPR050707">
    <property type="entry name" value="HTH_MetabolicPath_Reg"/>
</dbReference>
<keyword evidence="7" id="KW-1185">Reference proteome</keyword>
<dbReference type="Proteomes" id="UP000198994">
    <property type="component" value="Unassembled WGS sequence"/>
</dbReference>
<dbReference type="GO" id="GO:0045892">
    <property type="term" value="P:negative regulation of DNA-templated transcription"/>
    <property type="evidence" value="ECO:0007669"/>
    <property type="project" value="TreeGrafter"/>
</dbReference>
<dbReference type="PROSITE" id="PS51078">
    <property type="entry name" value="ICLR_ED"/>
    <property type="match status" value="1"/>
</dbReference>
<feature type="domain" description="HTH iclR-type" evidence="4">
    <location>
        <begin position="12"/>
        <end position="74"/>
    </location>
</feature>
<dbReference type="InterPro" id="IPR014757">
    <property type="entry name" value="Tscrpt_reg_IclR_C"/>
</dbReference>
<keyword evidence="3" id="KW-0804">Transcription</keyword>
<dbReference type="InterPro" id="IPR036388">
    <property type="entry name" value="WH-like_DNA-bd_sf"/>
</dbReference>
<dbReference type="Gene3D" id="3.30.450.40">
    <property type="match status" value="1"/>
</dbReference>
<dbReference type="PANTHER" id="PTHR30136">
    <property type="entry name" value="HELIX-TURN-HELIX TRANSCRIPTIONAL REGULATOR, ICLR FAMILY"/>
    <property type="match status" value="1"/>
</dbReference>
<feature type="domain" description="IclR-ED" evidence="5">
    <location>
        <begin position="75"/>
        <end position="257"/>
    </location>
</feature>
<evidence type="ECO:0000256" key="1">
    <source>
        <dbReference type="ARBA" id="ARBA00023015"/>
    </source>
</evidence>
<accession>A0A1G7G7P0</accession>
<dbReference type="EMBL" id="FNAV01000008">
    <property type="protein sequence ID" value="SDE84156.1"/>
    <property type="molecule type" value="Genomic_DNA"/>
</dbReference>